<dbReference type="AlphaFoldDB" id="R4Z716"/>
<feature type="region of interest" description="Disordered" evidence="2">
    <location>
        <begin position="1"/>
        <end position="22"/>
    </location>
</feature>
<feature type="transmembrane region" description="Helical" evidence="3">
    <location>
        <begin position="280"/>
        <end position="298"/>
    </location>
</feature>
<feature type="transmembrane region" description="Helical" evidence="3">
    <location>
        <begin position="63"/>
        <end position="85"/>
    </location>
</feature>
<evidence type="ECO:0000313" key="4">
    <source>
        <dbReference type="EMBL" id="CCM65022.1"/>
    </source>
</evidence>
<dbReference type="STRING" id="1229780.BN381_50164"/>
<keyword evidence="3" id="KW-1133">Transmembrane helix</keyword>
<dbReference type="EMBL" id="CANL01000045">
    <property type="protein sequence ID" value="CCM65022.1"/>
    <property type="molecule type" value="Genomic_DNA"/>
</dbReference>
<comment type="caution">
    <text evidence="4">The sequence shown here is derived from an EMBL/GenBank/DDBJ whole genome shotgun (WGS) entry which is preliminary data.</text>
</comment>
<evidence type="ECO:0000256" key="1">
    <source>
        <dbReference type="SAM" id="Coils"/>
    </source>
</evidence>
<dbReference type="HOGENOM" id="CLU_047940_0_0_11"/>
<feature type="compositionally biased region" description="Acidic residues" evidence="2">
    <location>
        <begin position="12"/>
        <end position="22"/>
    </location>
</feature>
<keyword evidence="5" id="KW-1185">Reference proteome</keyword>
<feature type="transmembrane region" description="Helical" evidence="3">
    <location>
        <begin position="361"/>
        <end position="379"/>
    </location>
</feature>
<evidence type="ECO:0008006" key="6">
    <source>
        <dbReference type="Google" id="ProtNLM"/>
    </source>
</evidence>
<feature type="coiled-coil region" evidence="1">
    <location>
        <begin position="26"/>
        <end position="53"/>
    </location>
</feature>
<accession>R4Z716</accession>
<protein>
    <recommendedName>
        <fullName evidence="6">Integral membrane protein</fullName>
    </recommendedName>
</protein>
<proteinExistence type="predicted"/>
<organism evidence="4 5">
    <name type="scientific">Candidatus Neomicrothrix parvicella RN1</name>
    <dbReference type="NCBI Taxonomy" id="1229780"/>
    <lineage>
        <taxon>Bacteria</taxon>
        <taxon>Bacillati</taxon>
        <taxon>Actinomycetota</taxon>
        <taxon>Acidimicrobiia</taxon>
        <taxon>Acidimicrobiales</taxon>
        <taxon>Microthrixaceae</taxon>
        <taxon>Candidatus Neomicrothrix</taxon>
    </lineage>
</organism>
<feature type="transmembrane region" description="Helical" evidence="3">
    <location>
        <begin position="305"/>
        <end position="324"/>
    </location>
</feature>
<keyword evidence="3" id="KW-0812">Transmembrane</keyword>
<feature type="transmembrane region" description="Helical" evidence="3">
    <location>
        <begin position="425"/>
        <end position="452"/>
    </location>
</feature>
<evidence type="ECO:0000313" key="5">
    <source>
        <dbReference type="Proteomes" id="UP000018291"/>
    </source>
</evidence>
<keyword evidence="3" id="KW-0472">Membrane</keyword>
<dbReference type="Proteomes" id="UP000018291">
    <property type="component" value="Unassembled WGS sequence"/>
</dbReference>
<dbReference type="RefSeq" id="WP_012229409.1">
    <property type="nucleotide sequence ID" value="NZ_HG422565.1"/>
</dbReference>
<evidence type="ECO:0000256" key="3">
    <source>
        <dbReference type="SAM" id="Phobius"/>
    </source>
</evidence>
<sequence>MGLTDKPSPDAAADDAEVSEDPQAELARLRAERDAARAEREAMRVEMAGLQGRPRSRRVVRRTATVVLVAISCLAFLTGSIGVWANRSLLDTDVWVEHVGPLIDDPAVQAALSATITTETMKLIDPKALLQQSLPDRARVLAVPLSNAFQTFVGQEVAKLVASDGFKRTWIELNRQGHAEAVKVLRGDAKMVQAGDESVTISLVPVINQVLARITSVSPDLFGKTINIPDIQIDEIPTAAIDKVNSALGTNLPQDFGQITIYDHGKLKEVQDAVAIFDTIVWVSIVLFAASTVGAIALSVNRRRTVLELAVVDVLLLILMRRAAMIAQDQLLGLVRVPANRGAVGAISDAVLQGLFDGTRILLWGFAILVALAVATAPWPRAVAIRRRTASLMTGVATAARDRGTDPATTNWVVEHLDPLRIAGVVLALVVLWWSTTSWLSVLIVLVILAGYEVLLGRLGDAEVTNQAPSAPEDPNVP</sequence>
<reference evidence="4 5" key="1">
    <citation type="journal article" date="2013" name="ISME J.">
        <title>Metabolic model for the filamentous 'Candidatus Microthrix parvicella' based on genomic and metagenomic analyses.</title>
        <authorList>
            <person name="Jon McIlroy S."/>
            <person name="Kristiansen R."/>
            <person name="Albertsen M."/>
            <person name="Michael Karst S."/>
            <person name="Rossetti S."/>
            <person name="Lund Nielsen J."/>
            <person name="Tandoi V."/>
            <person name="James Seviour R."/>
            <person name="Nielsen P.H."/>
        </authorList>
    </citation>
    <scope>NUCLEOTIDE SEQUENCE [LARGE SCALE GENOMIC DNA]</scope>
    <source>
        <strain evidence="4 5">RN1</strain>
    </source>
</reference>
<dbReference type="OrthoDB" id="4350291at2"/>
<name>R4Z716_9ACTN</name>
<dbReference type="eggNOG" id="ENOG502ZB54">
    <property type="taxonomic scope" value="Bacteria"/>
</dbReference>
<evidence type="ECO:0000256" key="2">
    <source>
        <dbReference type="SAM" id="MobiDB-lite"/>
    </source>
</evidence>
<keyword evidence="1" id="KW-0175">Coiled coil</keyword>
<gene>
    <name evidence="4" type="ORF">BN381_50164</name>
</gene>